<evidence type="ECO:0000259" key="7">
    <source>
        <dbReference type="Pfam" id="PF09335"/>
    </source>
</evidence>
<keyword evidence="4 6" id="KW-1133">Transmembrane helix</keyword>
<feature type="domain" description="VTT" evidence="7">
    <location>
        <begin position="59"/>
        <end position="163"/>
    </location>
</feature>
<feature type="transmembrane region" description="Helical" evidence="6">
    <location>
        <begin position="12"/>
        <end position="30"/>
    </location>
</feature>
<gene>
    <name evidence="8" type="ORF">ERS672216_00116</name>
</gene>
<keyword evidence="9" id="KW-1185">Reference proteome</keyword>
<dbReference type="OrthoDB" id="9812980at2"/>
<dbReference type="PANTHER" id="PTHR12677:SF59">
    <property type="entry name" value="GOLGI APPARATUS MEMBRANE PROTEIN TVP38-RELATED"/>
    <property type="match status" value="1"/>
</dbReference>
<dbReference type="Proteomes" id="UP000069632">
    <property type="component" value="Unassembled WGS sequence"/>
</dbReference>
<dbReference type="InterPro" id="IPR032816">
    <property type="entry name" value="VTT_dom"/>
</dbReference>
<evidence type="ECO:0000256" key="5">
    <source>
        <dbReference type="ARBA" id="ARBA00023136"/>
    </source>
</evidence>
<evidence type="ECO:0000313" key="8">
    <source>
        <dbReference type="EMBL" id="CZE45948.1"/>
    </source>
</evidence>
<name>A0A128ECK9_9BACT</name>
<keyword evidence="2 6" id="KW-1003">Cell membrane</keyword>
<dbReference type="EMBL" id="FIZP01000001">
    <property type="protein sequence ID" value="CZE45948.1"/>
    <property type="molecule type" value="Genomic_DNA"/>
</dbReference>
<dbReference type="InterPro" id="IPR015414">
    <property type="entry name" value="TMEM64"/>
</dbReference>
<evidence type="ECO:0000256" key="2">
    <source>
        <dbReference type="ARBA" id="ARBA00022475"/>
    </source>
</evidence>
<feature type="transmembrane region" description="Helical" evidence="6">
    <location>
        <begin position="116"/>
        <end position="137"/>
    </location>
</feature>
<feature type="transmembrane region" description="Helical" evidence="6">
    <location>
        <begin position="74"/>
        <end position="95"/>
    </location>
</feature>
<keyword evidence="3 6" id="KW-0812">Transmembrane</keyword>
<accession>A0A128ECK9</accession>
<proteinExistence type="inferred from homology"/>
<dbReference type="RefSeq" id="WP_075539860.1">
    <property type="nucleotide sequence ID" value="NZ_CP053844.1"/>
</dbReference>
<reference evidence="8 9" key="1">
    <citation type="submission" date="2016-02" db="EMBL/GenBank/DDBJ databases">
        <authorList>
            <consortium name="Pathogen Informatics"/>
        </authorList>
    </citation>
    <scope>NUCLEOTIDE SEQUENCE [LARGE SCALE GENOMIC DNA]</scope>
    <source>
        <strain evidence="8 9">RC20</strain>
    </source>
</reference>
<feature type="transmembrane region" description="Helical" evidence="6">
    <location>
        <begin position="173"/>
        <end position="190"/>
    </location>
</feature>
<organism evidence="8 9">
    <name type="scientific">Campylobacter geochelonis</name>
    <dbReference type="NCBI Taxonomy" id="1780362"/>
    <lineage>
        <taxon>Bacteria</taxon>
        <taxon>Pseudomonadati</taxon>
        <taxon>Campylobacterota</taxon>
        <taxon>Epsilonproteobacteria</taxon>
        <taxon>Campylobacterales</taxon>
        <taxon>Campylobacteraceae</taxon>
        <taxon>Campylobacter</taxon>
    </lineage>
</organism>
<evidence type="ECO:0000256" key="6">
    <source>
        <dbReference type="RuleBase" id="RU366058"/>
    </source>
</evidence>
<feature type="transmembrane region" description="Helical" evidence="6">
    <location>
        <begin position="143"/>
        <end position="161"/>
    </location>
</feature>
<sequence length="205" mass="23519">MKNEKLSKTLKIATFVIIILGGIFVFENINSIKDFIQTNRELAWLVYILSWVILPIFFFPVPVLALVGGVVFDFYLSVVLTTFGATINMILMFYIGKFLKFGKFSPKIKDSFIDILILRFIPFMPYNLLNYGCGFLNVSFKNYILASFLGILPATFILLNLGQNATKFGTSQFYWSIFWFVLLVIFSLLFKKLFSPKNSDKTGKI</sequence>
<dbReference type="AlphaFoldDB" id="A0A128ECK9"/>
<keyword evidence="5 6" id="KW-0472">Membrane</keyword>
<dbReference type="PANTHER" id="PTHR12677">
    <property type="entry name" value="GOLGI APPARATUS MEMBRANE PROTEIN TVP38-RELATED"/>
    <property type="match status" value="1"/>
</dbReference>
<dbReference type="Pfam" id="PF09335">
    <property type="entry name" value="VTT_dom"/>
    <property type="match status" value="1"/>
</dbReference>
<evidence type="ECO:0000313" key="9">
    <source>
        <dbReference type="Proteomes" id="UP000069632"/>
    </source>
</evidence>
<feature type="transmembrane region" description="Helical" evidence="6">
    <location>
        <begin position="42"/>
        <end position="68"/>
    </location>
</feature>
<evidence type="ECO:0000256" key="4">
    <source>
        <dbReference type="ARBA" id="ARBA00022989"/>
    </source>
</evidence>
<comment type="subcellular location">
    <subcellularLocation>
        <location evidence="1 6">Cell membrane</location>
        <topology evidence="1 6">Multi-pass membrane protein</topology>
    </subcellularLocation>
</comment>
<dbReference type="GO" id="GO:0005886">
    <property type="term" value="C:plasma membrane"/>
    <property type="evidence" value="ECO:0007669"/>
    <property type="project" value="UniProtKB-SubCell"/>
</dbReference>
<protein>
    <recommendedName>
        <fullName evidence="6">TVP38/TMEM64 family membrane protein</fullName>
    </recommendedName>
</protein>
<comment type="similarity">
    <text evidence="6">Belongs to the TVP38/TMEM64 family.</text>
</comment>
<evidence type="ECO:0000256" key="1">
    <source>
        <dbReference type="ARBA" id="ARBA00004651"/>
    </source>
</evidence>
<evidence type="ECO:0000256" key="3">
    <source>
        <dbReference type="ARBA" id="ARBA00022692"/>
    </source>
</evidence>